<keyword evidence="2" id="KW-1185">Reference proteome</keyword>
<proteinExistence type="predicted"/>
<evidence type="ECO:0000313" key="1">
    <source>
        <dbReference type="EMBL" id="KAI7993629.1"/>
    </source>
</evidence>
<sequence>MIAITISQNSFPVLQALSMDRHITSNFEIPAGSLGMFLVISLTLWIALYDRVILPLASKVMGKPAYLSHKQRMGIGLCYSFLSMVVTAIMECIRRAKAIKEGYSDNSHAVDNMSALWLVA</sequence>
<dbReference type="Proteomes" id="UP001060215">
    <property type="component" value="Chromosome 12"/>
</dbReference>
<reference evidence="1 2" key="1">
    <citation type="journal article" date="2022" name="Plant J.">
        <title>Chromosome-level genome of Camellia lanceoleosa provides a valuable resource for understanding genome evolution and self-incompatibility.</title>
        <authorList>
            <person name="Gong W."/>
            <person name="Xiao S."/>
            <person name="Wang L."/>
            <person name="Liao Z."/>
            <person name="Chang Y."/>
            <person name="Mo W."/>
            <person name="Hu G."/>
            <person name="Li W."/>
            <person name="Zhao G."/>
            <person name="Zhu H."/>
            <person name="Hu X."/>
            <person name="Ji K."/>
            <person name="Xiang X."/>
            <person name="Song Q."/>
            <person name="Yuan D."/>
            <person name="Jin S."/>
            <person name="Zhang L."/>
        </authorList>
    </citation>
    <scope>NUCLEOTIDE SEQUENCE [LARGE SCALE GENOMIC DNA]</scope>
    <source>
        <strain evidence="1">SQ_2022a</strain>
    </source>
</reference>
<name>A0ACC0FYI8_9ERIC</name>
<comment type="caution">
    <text evidence="1">The sequence shown here is derived from an EMBL/GenBank/DDBJ whole genome shotgun (WGS) entry which is preliminary data.</text>
</comment>
<evidence type="ECO:0000313" key="2">
    <source>
        <dbReference type="Proteomes" id="UP001060215"/>
    </source>
</evidence>
<organism evidence="1 2">
    <name type="scientific">Camellia lanceoleosa</name>
    <dbReference type="NCBI Taxonomy" id="1840588"/>
    <lineage>
        <taxon>Eukaryota</taxon>
        <taxon>Viridiplantae</taxon>
        <taxon>Streptophyta</taxon>
        <taxon>Embryophyta</taxon>
        <taxon>Tracheophyta</taxon>
        <taxon>Spermatophyta</taxon>
        <taxon>Magnoliopsida</taxon>
        <taxon>eudicotyledons</taxon>
        <taxon>Gunneridae</taxon>
        <taxon>Pentapetalae</taxon>
        <taxon>asterids</taxon>
        <taxon>Ericales</taxon>
        <taxon>Theaceae</taxon>
        <taxon>Camellia</taxon>
    </lineage>
</organism>
<protein>
    <submittedName>
        <fullName evidence="1">Protein NRT1/ PTR FAMILY 1.2</fullName>
    </submittedName>
</protein>
<dbReference type="EMBL" id="CM045769">
    <property type="protein sequence ID" value="KAI7993629.1"/>
    <property type="molecule type" value="Genomic_DNA"/>
</dbReference>
<gene>
    <name evidence="1" type="ORF">LOK49_LG11G01687</name>
</gene>
<accession>A0ACC0FYI8</accession>